<feature type="transmembrane region" description="Helical" evidence="2">
    <location>
        <begin position="37"/>
        <end position="67"/>
    </location>
</feature>
<organism evidence="3">
    <name type="scientific">hydrothermal vent metagenome</name>
    <dbReference type="NCBI Taxonomy" id="652676"/>
    <lineage>
        <taxon>unclassified sequences</taxon>
        <taxon>metagenomes</taxon>
        <taxon>ecological metagenomes</taxon>
    </lineage>
</organism>
<keyword evidence="2" id="KW-1133">Transmembrane helix</keyword>
<keyword evidence="2" id="KW-0812">Transmembrane</keyword>
<accession>A0A3B0V1C4</accession>
<evidence type="ECO:0000256" key="2">
    <source>
        <dbReference type="SAM" id="Phobius"/>
    </source>
</evidence>
<dbReference type="InterPro" id="IPR025498">
    <property type="entry name" value="DUF4389"/>
</dbReference>
<evidence type="ECO:0008006" key="4">
    <source>
        <dbReference type="Google" id="ProtNLM"/>
    </source>
</evidence>
<feature type="compositionally biased region" description="Basic and acidic residues" evidence="1">
    <location>
        <begin position="107"/>
        <end position="131"/>
    </location>
</feature>
<dbReference type="Pfam" id="PF14333">
    <property type="entry name" value="DUF4389"/>
    <property type="match status" value="1"/>
</dbReference>
<proteinExistence type="predicted"/>
<dbReference type="AlphaFoldDB" id="A0A3B0V1C4"/>
<name>A0A3B0V1C4_9ZZZZ</name>
<feature type="region of interest" description="Disordered" evidence="1">
    <location>
        <begin position="98"/>
        <end position="131"/>
    </location>
</feature>
<keyword evidence="2" id="KW-0472">Membrane</keyword>
<gene>
    <name evidence="3" type="ORF">MNBD_GAMMA01-637</name>
</gene>
<sequence length="131" mass="15180">MTEETNKKEAEVIIEVNATETDAKEHSGKNPEIFSRIFYTILFAIIGWLSLWVFTFVVLIQFGFLLITGQVNSNLKGFNKEVGLFLFDLIKYLSFQTNDKPFPFRDWPYDEKSSNENKDELNESEPVKASK</sequence>
<evidence type="ECO:0000256" key="1">
    <source>
        <dbReference type="SAM" id="MobiDB-lite"/>
    </source>
</evidence>
<dbReference type="EMBL" id="UOEW01000151">
    <property type="protein sequence ID" value="VAW36791.1"/>
    <property type="molecule type" value="Genomic_DNA"/>
</dbReference>
<evidence type="ECO:0000313" key="3">
    <source>
        <dbReference type="EMBL" id="VAW36791.1"/>
    </source>
</evidence>
<protein>
    <recommendedName>
        <fullName evidence="4">Lipase</fullName>
    </recommendedName>
</protein>
<reference evidence="3" key="1">
    <citation type="submission" date="2018-06" db="EMBL/GenBank/DDBJ databases">
        <authorList>
            <person name="Zhirakovskaya E."/>
        </authorList>
    </citation>
    <scope>NUCLEOTIDE SEQUENCE</scope>
</reference>